<evidence type="ECO:0008006" key="5">
    <source>
        <dbReference type="Google" id="ProtNLM"/>
    </source>
</evidence>
<dbReference type="GO" id="GO:0003700">
    <property type="term" value="F:DNA-binding transcription factor activity"/>
    <property type="evidence" value="ECO:0007669"/>
    <property type="project" value="TreeGrafter"/>
</dbReference>
<dbReference type="Pfam" id="PF02082">
    <property type="entry name" value="Rrf2"/>
    <property type="match status" value="1"/>
</dbReference>
<dbReference type="PROSITE" id="PS51197">
    <property type="entry name" value="HTH_RRF2_2"/>
    <property type="match status" value="1"/>
</dbReference>
<evidence type="ECO:0000313" key="4">
    <source>
        <dbReference type="Proteomes" id="UP000619244"/>
    </source>
</evidence>
<name>A0A918NUT9_9ACTN</name>
<dbReference type="PANTHER" id="PTHR33221:SF4">
    <property type="entry name" value="HTH-TYPE TRANSCRIPTIONAL REPRESSOR NSRR"/>
    <property type="match status" value="1"/>
</dbReference>
<dbReference type="Gene3D" id="1.10.10.10">
    <property type="entry name" value="Winged helix-like DNA-binding domain superfamily/Winged helix DNA-binding domain"/>
    <property type="match status" value="1"/>
</dbReference>
<dbReference type="EMBL" id="BMVU01000037">
    <property type="protein sequence ID" value="GGX97023.1"/>
    <property type="molecule type" value="Genomic_DNA"/>
</dbReference>
<dbReference type="AlphaFoldDB" id="A0A918NUT9"/>
<comment type="caution">
    <text evidence="3">The sequence shown here is derived from an EMBL/GenBank/DDBJ whole genome shotgun (WGS) entry which is preliminary data.</text>
</comment>
<evidence type="ECO:0000313" key="3">
    <source>
        <dbReference type="EMBL" id="GGX97023.1"/>
    </source>
</evidence>
<keyword evidence="1" id="KW-0238">DNA-binding</keyword>
<dbReference type="GO" id="GO:0005829">
    <property type="term" value="C:cytosol"/>
    <property type="evidence" value="ECO:0007669"/>
    <property type="project" value="TreeGrafter"/>
</dbReference>
<reference evidence="3" key="2">
    <citation type="submission" date="2020-09" db="EMBL/GenBank/DDBJ databases">
        <authorList>
            <person name="Sun Q."/>
            <person name="Ohkuma M."/>
        </authorList>
    </citation>
    <scope>NUCLEOTIDE SEQUENCE</scope>
    <source>
        <strain evidence="3">JCM 4790</strain>
    </source>
</reference>
<evidence type="ECO:0000256" key="2">
    <source>
        <dbReference type="ARBA" id="ARBA00034078"/>
    </source>
</evidence>
<gene>
    <name evidence="3" type="ORF">GCM10010358_58510</name>
</gene>
<protein>
    <recommendedName>
        <fullName evidence="5">Rrf2 family transcriptional regulator</fullName>
    </recommendedName>
</protein>
<dbReference type="GO" id="GO:0003677">
    <property type="term" value="F:DNA binding"/>
    <property type="evidence" value="ECO:0007669"/>
    <property type="project" value="UniProtKB-KW"/>
</dbReference>
<dbReference type="SUPFAM" id="SSF46785">
    <property type="entry name" value="Winged helix' DNA-binding domain"/>
    <property type="match status" value="1"/>
</dbReference>
<dbReference type="InterPro" id="IPR000944">
    <property type="entry name" value="Tscrpt_reg_Rrf2"/>
</dbReference>
<keyword evidence="4" id="KW-1185">Reference proteome</keyword>
<evidence type="ECO:0000256" key="1">
    <source>
        <dbReference type="ARBA" id="ARBA00023125"/>
    </source>
</evidence>
<accession>A0A918NUT9</accession>
<dbReference type="InterPro" id="IPR036390">
    <property type="entry name" value="WH_DNA-bd_sf"/>
</dbReference>
<sequence>MVLHVLDVRFSSALTTLLFLAVAAEEGSALVSSTQLAERLGTNPSLVRKMVASLAKEGLVESVMGRTGGTRLARTPQDIPLTEVYLCAVGDKPLWTCRPEGEHEYRVSTRAAAYFERLTERAEQAVLRTLGDQTLADALHEMRCSEHSQPEPRK</sequence>
<comment type="cofactor">
    <cofactor evidence="2">
        <name>[2Fe-2S] cluster</name>
        <dbReference type="ChEBI" id="CHEBI:190135"/>
    </cofactor>
</comment>
<dbReference type="Proteomes" id="UP000619244">
    <property type="component" value="Unassembled WGS sequence"/>
</dbReference>
<dbReference type="PANTHER" id="PTHR33221">
    <property type="entry name" value="WINGED HELIX-TURN-HELIX TRANSCRIPTIONAL REGULATOR, RRF2 FAMILY"/>
    <property type="match status" value="1"/>
</dbReference>
<reference evidence="3" key="1">
    <citation type="journal article" date="2014" name="Int. J. Syst. Evol. Microbiol.">
        <title>Complete genome sequence of Corynebacterium casei LMG S-19264T (=DSM 44701T), isolated from a smear-ripened cheese.</title>
        <authorList>
            <consortium name="US DOE Joint Genome Institute (JGI-PGF)"/>
            <person name="Walter F."/>
            <person name="Albersmeier A."/>
            <person name="Kalinowski J."/>
            <person name="Ruckert C."/>
        </authorList>
    </citation>
    <scope>NUCLEOTIDE SEQUENCE</scope>
    <source>
        <strain evidence="3">JCM 4790</strain>
    </source>
</reference>
<proteinExistence type="predicted"/>
<organism evidence="3 4">
    <name type="scientific">Streptomyces minutiscleroticus</name>
    <dbReference type="NCBI Taxonomy" id="68238"/>
    <lineage>
        <taxon>Bacteria</taxon>
        <taxon>Bacillati</taxon>
        <taxon>Actinomycetota</taxon>
        <taxon>Actinomycetes</taxon>
        <taxon>Kitasatosporales</taxon>
        <taxon>Streptomycetaceae</taxon>
        <taxon>Streptomyces</taxon>
    </lineage>
</organism>
<dbReference type="InterPro" id="IPR036388">
    <property type="entry name" value="WH-like_DNA-bd_sf"/>
</dbReference>